<feature type="chain" id="PRO_5031545622" evidence="7">
    <location>
        <begin position="27"/>
        <end position="892"/>
    </location>
</feature>
<evidence type="ECO:0000313" key="10">
    <source>
        <dbReference type="Proteomes" id="UP000548787"/>
    </source>
</evidence>
<dbReference type="RefSeq" id="WP_181675831.1">
    <property type="nucleotide sequence ID" value="NZ_JABJVM010000003.1"/>
</dbReference>
<evidence type="ECO:0000256" key="2">
    <source>
        <dbReference type="ARBA" id="ARBA00022512"/>
    </source>
</evidence>
<feature type="transmembrane region" description="Helical" evidence="6">
    <location>
        <begin position="872"/>
        <end position="889"/>
    </location>
</feature>
<evidence type="ECO:0000259" key="8">
    <source>
        <dbReference type="PROSITE" id="PS50847"/>
    </source>
</evidence>
<dbReference type="Proteomes" id="UP000548787">
    <property type="component" value="Unassembled WGS sequence"/>
</dbReference>
<dbReference type="Gene3D" id="3.40.50.410">
    <property type="entry name" value="von Willebrand factor, type A domain"/>
    <property type="match status" value="1"/>
</dbReference>
<accession>A0A7W1T5B2</accession>
<feature type="domain" description="Gram-positive cocci surface proteins LPxTG" evidence="8">
    <location>
        <begin position="863"/>
        <end position="892"/>
    </location>
</feature>
<keyword evidence="5" id="KW-0572">Peptidoglycan-anchor</keyword>
<protein>
    <submittedName>
        <fullName evidence="9">DUF5011 domain-containing protein</fullName>
    </submittedName>
</protein>
<evidence type="ECO:0000256" key="3">
    <source>
        <dbReference type="ARBA" id="ARBA00022525"/>
    </source>
</evidence>
<evidence type="ECO:0000256" key="6">
    <source>
        <dbReference type="SAM" id="Phobius"/>
    </source>
</evidence>
<keyword evidence="2" id="KW-0134">Cell wall</keyword>
<evidence type="ECO:0000256" key="5">
    <source>
        <dbReference type="ARBA" id="ARBA00023088"/>
    </source>
</evidence>
<comment type="caution">
    <text evidence="9">The sequence shown here is derived from an EMBL/GenBank/DDBJ whole genome shotgun (WGS) entry which is preliminary data.</text>
</comment>
<dbReference type="EMBL" id="JABJVM010000003">
    <property type="protein sequence ID" value="MBA3925611.1"/>
    <property type="molecule type" value="Genomic_DNA"/>
</dbReference>
<dbReference type="AlphaFoldDB" id="A0A7W1T5B2"/>
<keyword evidence="6" id="KW-0472">Membrane</keyword>
<dbReference type="Pfam" id="PF00746">
    <property type="entry name" value="Gram_pos_anchor"/>
    <property type="match status" value="1"/>
</dbReference>
<organism evidence="9 10">
    <name type="scientific">Listeria rustica</name>
    <dbReference type="NCBI Taxonomy" id="2713503"/>
    <lineage>
        <taxon>Bacteria</taxon>
        <taxon>Bacillati</taxon>
        <taxon>Bacillota</taxon>
        <taxon>Bacilli</taxon>
        <taxon>Bacillales</taxon>
        <taxon>Listeriaceae</taxon>
        <taxon>Listeria</taxon>
    </lineage>
</organism>
<dbReference type="InterPro" id="IPR032179">
    <property type="entry name" value="Cry22Aa_Ig-like"/>
</dbReference>
<dbReference type="Pfam" id="PF16403">
    <property type="entry name" value="Bact_surface_Ig-like"/>
    <property type="match status" value="5"/>
</dbReference>
<keyword evidence="10" id="KW-1185">Reference proteome</keyword>
<keyword evidence="4 7" id="KW-0732">Signal</keyword>
<dbReference type="PROSITE" id="PS50847">
    <property type="entry name" value="GRAM_POS_ANCHORING"/>
    <property type="match status" value="1"/>
</dbReference>
<dbReference type="InterPro" id="IPR019931">
    <property type="entry name" value="LPXTG_anchor"/>
</dbReference>
<gene>
    <name evidence="9" type="ORF">HPK16_04570</name>
</gene>
<dbReference type="SUPFAM" id="SSF53300">
    <property type="entry name" value="vWA-like"/>
    <property type="match status" value="1"/>
</dbReference>
<evidence type="ECO:0000256" key="7">
    <source>
        <dbReference type="SAM" id="SignalP"/>
    </source>
</evidence>
<keyword evidence="6" id="KW-1133">Transmembrane helix</keyword>
<keyword evidence="6" id="KW-0812">Transmembrane</keyword>
<proteinExistence type="predicted"/>
<evidence type="ECO:0000256" key="4">
    <source>
        <dbReference type="ARBA" id="ARBA00022729"/>
    </source>
</evidence>
<feature type="signal peptide" evidence="7">
    <location>
        <begin position="1"/>
        <end position="26"/>
    </location>
</feature>
<reference evidence="9 10" key="1">
    <citation type="submission" date="2020-08" db="EMBL/GenBank/DDBJ databases">
        <title>Listeria ohnekaius sp. nov. and Listeria portnoyii sp. nov. isolated from non-agricultural and natural environments.</title>
        <authorList>
            <person name="Weller D."/>
            <person name="Belias A.M."/>
            <person name="Liao J."/>
            <person name="Guo S."/>
            <person name="Orsi R.H."/>
            <person name="Wiedmann M."/>
        </authorList>
    </citation>
    <scope>NUCLEOTIDE SEQUENCE [LARGE SCALE GENOMIC DNA]</scope>
    <source>
        <strain evidence="9 10">FSL W9-0585</strain>
    </source>
</reference>
<dbReference type="InterPro" id="IPR013783">
    <property type="entry name" value="Ig-like_fold"/>
</dbReference>
<dbReference type="Gene3D" id="2.60.40.10">
    <property type="entry name" value="Immunoglobulins"/>
    <property type="match status" value="5"/>
</dbReference>
<comment type="subcellular location">
    <subcellularLocation>
        <location evidence="1">Secreted</location>
        <location evidence="1">Cell wall</location>
        <topology evidence="1">Peptidoglycan-anchor</topology>
    </subcellularLocation>
</comment>
<name>A0A7W1T5B2_9LIST</name>
<sequence length="892" mass="96958">MKKNLIFSVIFAVLFSSFMPGSFASAATTDHSIKTSLVSADGSEVTHTIMMDLEKKKREKKLDLVIVQDLSGSFKGSYPQVAAKLNDALDLLDPVVDRTQFMGYTGLKTDDTNYPLYNDPRADLSIYNAGQISEGYNVLLKGDLTSDISATKSMISEVATKDLFGRSTPTAYGIDQALKAYQQQTGPKDPNRETLFLVVTDGFPNGDINGTPLTPATSMLPLLGPTTGIIAALNNINNAGYQTSFGLWQEKASIVDEWGQISYDNYNNYINDNIPNVVTRPEFFLNMTTSENSIEEFAAYVRDIVLTNINEQLSVEENIASRYTYVADSAVIKDASGNTVAVPAPYNKPTVTNNKFEWNLDALPEGQYTLSYQVKGPNPVNEKPVLTGEDKTVPFNSAFDPLKDITFSATDKESGNLTSSVTVKENTVDTSKAGVYKVVYEVTDTTDGIATGIHNVIENGKITYRDALLQTLKPLDYTSTVAPNTVTTEVQVTVLAPESVPVIDGKDQIFYVGDSYDPRADMSATDSIDGDLTDKVTIKENTVDNTTPGVYKIVYEVTNSLGKTTTREIKVTVLSRPTIDGKDQVIYVGDEYDPRADMSAFDLKDGDITSSVTIKENTVDNTTPGVYKIVYEVTNSVGETATKEIKVTVLSRPTIDGKDQVIYVGDEYDPKADMSAFDLKDGDITSSVTIKENTVDNTTPGVYKIVYEVTNSVGETATKEIKVTVLSRPTIDGKDQVIYVGDEYDPRADMSAFDLKDGDITSSVTIKENTVDNTTPGVYKIVYEVTNSVGETATREIKVTVLSRPVTIDPVTPVEPTQPVNPVKPIVPVDPSQPVPPVKAPVVTTTVNPPQNMTVVEAPSQELPTTGDTSNGLAVLFGLLLTASSIVIFRKK</sequence>
<evidence type="ECO:0000313" key="9">
    <source>
        <dbReference type="EMBL" id="MBA3925611.1"/>
    </source>
</evidence>
<dbReference type="InterPro" id="IPR036465">
    <property type="entry name" value="vWFA_dom_sf"/>
</dbReference>
<keyword evidence="3" id="KW-0964">Secreted</keyword>
<dbReference type="NCBIfam" id="TIGR01167">
    <property type="entry name" value="LPXTG_anchor"/>
    <property type="match status" value="1"/>
</dbReference>
<evidence type="ECO:0000256" key="1">
    <source>
        <dbReference type="ARBA" id="ARBA00004168"/>
    </source>
</evidence>